<dbReference type="InterPro" id="IPR055100">
    <property type="entry name" value="GNAT_LYC1-like"/>
</dbReference>
<proteinExistence type="predicted"/>
<dbReference type="Gene3D" id="3.40.630.30">
    <property type="match status" value="1"/>
</dbReference>
<dbReference type="InterPro" id="IPR053013">
    <property type="entry name" value="LAT"/>
</dbReference>
<evidence type="ECO:0000313" key="3">
    <source>
        <dbReference type="Proteomes" id="UP000059188"/>
    </source>
</evidence>
<organism evidence="2 3">
    <name type="scientific">Thanatephorus cucumeris (strain AG1-IB / isolate 7/3/14)</name>
    <name type="common">Lettuce bottom rot fungus</name>
    <name type="synonym">Rhizoctonia solani</name>
    <dbReference type="NCBI Taxonomy" id="1108050"/>
    <lineage>
        <taxon>Eukaryota</taxon>
        <taxon>Fungi</taxon>
        <taxon>Dikarya</taxon>
        <taxon>Basidiomycota</taxon>
        <taxon>Agaricomycotina</taxon>
        <taxon>Agaricomycetes</taxon>
        <taxon>Cantharellales</taxon>
        <taxon>Ceratobasidiaceae</taxon>
        <taxon>Rhizoctonia</taxon>
        <taxon>Rhizoctonia solani AG-1</taxon>
    </lineage>
</organism>
<keyword evidence="3" id="KW-1185">Reference proteome</keyword>
<dbReference type="PANTHER" id="PTHR34815">
    <property type="entry name" value="LYSINE ACETYLTRANSFERASE"/>
    <property type="match status" value="1"/>
</dbReference>
<protein>
    <recommendedName>
        <fullName evidence="1">LYC1 C-terminal domain-containing protein</fullName>
    </recommendedName>
</protein>
<accession>A0A0B7FS29</accession>
<evidence type="ECO:0000259" key="1">
    <source>
        <dbReference type="Pfam" id="PF22998"/>
    </source>
</evidence>
<dbReference type="Pfam" id="PF22998">
    <property type="entry name" value="GNAT_LYC1-like"/>
    <property type="match status" value="1"/>
</dbReference>
<evidence type="ECO:0000313" key="2">
    <source>
        <dbReference type="EMBL" id="CEL60485.1"/>
    </source>
</evidence>
<dbReference type="CDD" id="cd04301">
    <property type="entry name" value="NAT_SF"/>
    <property type="match status" value="1"/>
</dbReference>
<reference evidence="2 3" key="1">
    <citation type="submission" date="2014-11" db="EMBL/GenBank/DDBJ databases">
        <authorList>
            <person name="Wibberg Daniel"/>
        </authorList>
    </citation>
    <scope>NUCLEOTIDE SEQUENCE [LARGE SCALE GENOMIC DNA]</scope>
    <source>
        <strain evidence="2">Rhizoctonia solani AG1-IB 7/3/14</strain>
    </source>
</reference>
<dbReference type="STRING" id="1108050.A0A0B7FS29"/>
<dbReference type="EMBL" id="LN679147">
    <property type="protein sequence ID" value="CEL60485.1"/>
    <property type="molecule type" value="Genomic_DNA"/>
</dbReference>
<dbReference type="OrthoDB" id="2020070at2759"/>
<gene>
    <name evidence="2" type="ORF">RSOLAG1IB_09678</name>
</gene>
<feature type="domain" description="LYC1 C-terminal" evidence="1">
    <location>
        <begin position="189"/>
        <end position="373"/>
    </location>
</feature>
<dbReference type="PANTHER" id="PTHR34815:SF2">
    <property type="entry name" value="N-ACETYLTRANSFERASE DOMAIN-CONTAINING PROTEIN"/>
    <property type="match status" value="1"/>
</dbReference>
<dbReference type="InterPro" id="IPR016181">
    <property type="entry name" value="Acyl_CoA_acyltransferase"/>
</dbReference>
<dbReference type="SUPFAM" id="SSF55729">
    <property type="entry name" value="Acyl-CoA N-acyltransferases (Nat)"/>
    <property type="match status" value="1"/>
</dbReference>
<dbReference type="Proteomes" id="UP000059188">
    <property type="component" value="Unassembled WGS sequence"/>
</dbReference>
<sequence>MSLDQLVVKQATKSQSHEVVVRNASYWGANSGLSAEDFIKFSEAFKQGAFTRDGRHTVWVLVPESDPDTTDFYASCQILAREVLTLQPGQSAPVSSFGHAVSSVFVNAEHRGKGYGGRLMSLLHSAMAPHRYPNPLKVLGTVDQPSTVSVLYSAVGDYYARCAPSQGETGWTLQKTFVTTWSVSTIRIPSAKGDLPAVELLSESDVEATLSSDDPEIPTDLLRLQKKDPTKTYFAFAPTAPLNPLSVMVSKLLPGCPSNPSWGTKIPGTGDFMTWVFFHRPDLRLVATRLRASTESFPVLLNAAARTARDTKSEHIEIWNVPEHLKEITQATGGETTERPDNLSAFKWYGQQSEPKGENSNIIWALDERYSWC</sequence>
<name>A0A0B7FS29_THACB</name>
<dbReference type="AlphaFoldDB" id="A0A0B7FS29"/>